<name>A0AAD6RVR1_9AGAR</name>
<dbReference type="EMBL" id="JARJCM010000577">
    <property type="protein sequence ID" value="KAJ7016168.1"/>
    <property type="molecule type" value="Genomic_DNA"/>
</dbReference>
<dbReference type="Proteomes" id="UP001218188">
    <property type="component" value="Unassembled WGS sequence"/>
</dbReference>
<protein>
    <recommendedName>
        <fullName evidence="4">Secreted protein</fullName>
    </recommendedName>
</protein>
<organism evidence="2 3">
    <name type="scientific">Mycena alexandri</name>
    <dbReference type="NCBI Taxonomy" id="1745969"/>
    <lineage>
        <taxon>Eukaryota</taxon>
        <taxon>Fungi</taxon>
        <taxon>Dikarya</taxon>
        <taxon>Basidiomycota</taxon>
        <taxon>Agaricomycotina</taxon>
        <taxon>Agaricomycetes</taxon>
        <taxon>Agaricomycetidae</taxon>
        <taxon>Agaricales</taxon>
        <taxon>Marasmiineae</taxon>
        <taxon>Mycenaceae</taxon>
        <taxon>Mycena</taxon>
    </lineage>
</organism>
<feature type="chain" id="PRO_5042296134" description="Secreted protein" evidence="1">
    <location>
        <begin position="25"/>
        <end position="82"/>
    </location>
</feature>
<keyword evidence="1" id="KW-0732">Signal</keyword>
<reference evidence="2" key="1">
    <citation type="submission" date="2023-03" db="EMBL/GenBank/DDBJ databases">
        <title>Massive genome expansion in bonnet fungi (Mycena s.s.) driven by repeated elements and novel gene families across ecological guilds.</title>
        <authorList>
            <consortium name="Lawrence Berkeley National Laboratory"/>
            <person name="Harder C.B."/>
            <person name="Miyauchi S."/>
            <person name="Viragh M."/>
            <person name="Kuo A."/>
            <person name="Thoen E."/>
            <person name="Andreopoulos B."/>
            <person name="Lu D."/>
            <person name="Skrede I."/>
            <person name="Drula E."/>
            <person name="Henrissat B."/>
            <person name="Morin E."/>
            <person name="Kohler A."/>
            <person name="Barry K."/>
            <person name="LaButti K."/>
            <person name="Morin E."/>
            <person name="Salamov A."/>
            <person name="Lipzen A."/>
            <person name="Mereny Z."/>
            <person name="Hegedus B."/>
            <person name="Baldrian P."/>
            <person name="Stursova M."/>
            <person name="Weitz H."/>
            <person name="Taylor A."/>
            <person name="Grigoriev I.V."/>
            <person name="Nagy L.G."/>
            <person name="Martin F."/>
            <person name="Kauserud H."/>
        </authorList>
    </citation>
    <scope>NUCLEOTIDE SEQUENCE</scope>
    <source>
        <strain evidence="2">CBHHK200</strain>
    </source>
</reference>
<proteinExistence type="predicted"/>
<keyword evidence="3" id="KW-1185">Reference proteome</keyword>
<gene>
    <name evidence="2" type="ORF">C8F04DRAFT_1164704</name>
</gene>
<evidence type="ECO:0000313" key="2">
    <source>
        <dbReference type="EMBL" id="KAJ7016168.1"/>
    </source>
</evidence>
<dbReference type="AlphaFoldDB" id="A0AAD6RVR1"/>
<sequence>MALFWCSAPPSTLTVLLSCSVAWSEGMISIRKRSVTPEHMRRSCHPAVTHVRGDNVGGDQGKGQIGAAEISRCHEGSAEKMA</sequence>
<evidence type="ECO:0000256" key="1">
    <source>
        <dbReference type="SAM" id="SignalP"/>
    </source>
</evidence>
<feature type="signal peptide" evidence="1">
    <location>
        <begin position="1"/>
        <end position="24"/>
    </location>
</feature>
<comment type="caution">
    <text evidence="2">The sequence shown here is derived from an EMBL/GenBank/DDBJ whole genome shotgun (WGS) entry which is preliminary data.</text>
</comment>
<evidence type="ECO:0000313" key="3">
    <source>
        <dbReference type="Proteomes" id="UP001218188"/>
    </source>
</evidence>
<accession>A0AAD6RVR1</accession>
<evidence type="ECO:0008006" key="4">
    <source>
        <dbReference type="Google" id="ProtNLM"/>
    </source>
</evidence>